<feature type="compositionally biased region" description="Low complexity" evidence="1">
    <location>
        <begin position="117"/>
        <end position="129"/>
    </location>
</feature>
<sequence length="153" mass="17261">MHSCALMTAPFMHIDSAIEEETVQEQPLIEEFEEEQENQQPTTDPAAEETNPSEEEGTEFLFYAYGRVPIRNEKSHDLARSGISGLDARSIYANSANEGPTQKQQRIKESDEEPLDQELVNQQQEDQQLAPSVTPETTPNFSKKGWQDHALPS</sequence>
<name>A0AAQ3X0I3_PASNO</name>
<organism evidence="2 3">
    <name type="scientific">Paspalum notatum var. saurae</name>
    <dbReference type="NCBI Taxonomy" id="547442"/>
    <lineage>
        <taxon>Eukaryota</taxon>
        <taxon>Viridiplantae</taxon>
        <taxon>Streptophyta</taxon>
        <taxon>Embryophyta</taxon>
        <taxon>Tracheophyta</taxon>
        <taxon>Spermatophyta</taxon>
        <taxon>Magnoliopsida</taxon>
        <taxon>Liliopsida</taxon>
        <taxon>Poales</taxon>
        <taxon>Poaceae</taxon>
        <taxon>PACMAD clade</taxon>
        <taxon>Panicoideae</taxon>
        <taxon>Andropogonodae</taxon>
        <taxon>Paspaleae</taxon>
        <taxon>Paspalinae</taxon>
        <taxon>Paspalum</taxon>
    </lineage>
</organism>
<evidence type="ECO:0000313" key="2">
    <source>
        <dbReference type="EMBL" id="WVZ80937.1"/>
    </source>
</evidence>
<keyword evidence="3" id="KW-1185">Reference proteome</keyword>
<gene>
    <name evidence="2" type="ORF">U9M48_028370</name>
</gene>
<feature type="compositionally biased region" description="Polar residues" evidence="1">
    <location>
        <begin position="92"/>
        <end position="104"/>
    </location>
</feature>
<protein>
    <submittedName>
        <fullName evidence="2">Uncharacterized protein</fullName>
    </submittedName>
</protein>
<feature type="region of interest" description="Disordered" evidence="1">
    <location>
        <begin position="1"/>
        <end position="59"/>
    </location>
</feature>
<dbReference type="Proteomes" id="UP001341281">
    <property type="component" value="Chromosome 06"/>
</dbReference>
<reference evidence="2 3" key="1">
    <citation type="submission" date="2024-02" db="EMBL/GenBank/DDBJ databases">
        <title>High-quality chromosome-scale genome assembly of Pensacola bahiagrass (Paspalum notatum Flugge var. saurae).</title>
        <authorList>
            <person name="Vega J.M."/>
            <person name="Podio M."/>
            <person name="Orjuela J."/>
            <person name="Siena L.A."/>
            <person name="Pessino S.C."/>
            <person name="Combes M.C."/>
            <person name="Mariac C."/>
            <person name="Albertini E."/>
            <person name="Pupilli F."/>
            <person name="Ortiz J.P.A."/>
            <person name="Leblanc O."/>
        </authorList>
    </citation>
    <scope>NUCLEOTIDE SEQUENCE [LARGE SCALE GENOMIC DNA]</scope>
    <source>
        <strain evidence="2">R1</strain>
        <tissue evidence="2">Leaf</tissue>
    </source>
</reference>
<dbReference type="EMBL" id="CP144750">
    <property type="protein sequence ID" value="WVZ80937.1"/>
    <property type="molecule type" value="Genomic_DNA"/>
</dbReference>
<feature type="region of interest" description="Disordered" evidence="1">
    <location>
        <begin position="91"/>
        <end position="153"/>
    </location>
</feature>
<feature type="compositionally biased region" description="Acidic residues" evidence="1">
    <location>
        <begin position="17"/>
        <end position="37"/>
    </location>
</feature>
<dbReference type="AlphaFoldDB" id="A0AAQ3X0I3"/>
<proteinExistence type="predicted"/>
<evidence type="ECO:0000256" key="1">
    <source>
        <dbReference type="SAM" id="MobiDB-lite"/>
    </source>
</evidence>
<evidence type="ECO:0000313" key="3">
    <source>
        <dbReference type="Proteomes" id="UP001341281"/>
    </source>
</evidence>
<feature type="compositionally biased region" description="Polar residues" evidence="1">
    <location>
        <begin position="130"/>
        <end position="141"/>
    </location>
</feature>
<accession>A0AAQ3X0I3</accession>